<keyword evidence="2" id="KW-1133">Transmembrane helix</keyword>
<feature type="transmembrane region" description="Helical" evidence="2">
    <location>
        <begin position="147"/>
        <end position="165"/>
    </location>
</feature>
<dbReference type="EMBL" id="JBHRZH010000004">
    <property type="protein sequence ID" value="MFC3759824.1"/>
    <property type="molecule type" value="Genomic_DNA"/>
</dbReference>
<evidence type="ECO:0000313" key="4">
    <source>
        <dbReference type="Proteomes" id="UP001595699"/>
    </source>
</evidence>
<feature type="transmembrane region" description="Helical" evidence="2">
    <location>
        <begin position="21"/>
        <end position="39"/>
    </location>
</feature>
<feature type="compositionally biased region" description="Pro residues" evidence="1">
    <location>
        <begin position="244"/>
        <end position="253"/>
    </location>
</feature>
<gene>
    <name evidence="3" type="ORF">ACFOUW_03175</name>
</gene>
<proteinExistence type="predicted"/>
<evidence type="ECO:0000313" key="3">
    <source>
        <dbReference type="EMBL" id="MFC3759824.1"/>
    </source>
</evidence>
<evidence type="ECO:0000256" key="2">
    <source>
        <dbReference type="SAM" id="Phobius"/>
    </source>
</evidence>
<feature type="transmembrane region" description="Helical" evidence="2">
    <location>
        <begin position="78"/>
        <end position="95"/>
    </location>
</feature>
<feature type="region of interest" description="Disordered" evidence="1">
    <location>
        <begin position="217"/>
        <end position="253"/>
    </location>
</feature>
<dbReference type="InterPro" id="IPR008910">
    <property type="entry name" value="MSC_TM_helix"/>
</dbReference>
<reference evidence="4" key="1">
    <citation type="journal article" date="2019" name="Int. J. Syst. Evol. Microbiol.">
        <title>The Global Catalogue of Microorganisms (GCM) 10K type strain sequencing project: providing services to taxonomists for standard genome sequencing and annotation.</title>
        <authorList>
            <consortium name="The Broad Institute Genomics Platform"/>
            <consortium name="The Broad Institute Genome Sequencing Center for Infectious Disease"/>
            <person name="Wu L."/>
            <person name="Ma J."/>
        </authorList>
    </citation>
    <scope>NUCLEOTIDE SEQUENCE [LARGE SCALE GENOMIC DNA]</scope>
    <source>
        <strain evidence="4">CGMCC 4.7241</strain>
    </source>
</reference>
<organism evidence="3 4">
    <name type="scientific">Tenggerimyces flavus</name>
    <dbReference type="NCBI Taxonomy" id="1708749"/>
    <lineage>
        <taxon>Bacteria</taxon>
        <taxon>Bacillati</taxon>
        <taxon>Actinomycetota</taxon>
        <taxon>Actinomycetes</taxon>
        <taxon>Propionibacteriales</taxon>
        <taxon>Nocardioidaceae</taxon>
        <taxon>Tenggerimyces</taxon>
    </lineage>
</organism>
<evidence type="ECO:0000256" key="1">
    <source>
        <dbReference type="SAM" id="MobiDB-lite"/>
    </source>
</evidence>
<feature type="transmembrane region" description="Helical" evidence="2">
    <location>
        <begin position="177"/>
        <end position="199"/>
    </location>
</feature>
<dbReference type="Pfam" id="PF05552">
    <property type="entry name" value="MS_channel_1st_1"/>
    <property type="match status" value="2"/>
</dbReference>
<keyword evidence="2" id="KW-0812">Transmembrane</keyword>
<accession>A0ABV7Y5Y8</accession>
<keyword evidence="2" id="KW-0472">Membrane</keyword>
<comment type="caution">
    <text evidence="3">The sequence shown here is derived from an EMBL/GenBank/DDBJ whole genome shotgun (WGS) entry which is preliminary data.</text>
</comment>
<keyword evidence="4" id="KW-1185">Reference proteome</keyword>
<dbReference type="Gene3D" id="1.10.287.1260">
    <property type="match status" value="1"/>
</dbReference>
<dbReference type="RefSeq" id="WP_205120335.1">
    <property type="nucleotide sequence ID" value="NZ_JAFBCM010000001.1"/>
</dbReference>
<sequence>MDIMGGLSQAWSSIATFVPKLALFLVILVVGWFIAKMLAKFAEAGLRKVGFDRAVDKSGLGRMLERSNYDAIKLVAKLLYYFVLLIVLQASFAVFGTNPISDALNSIVSWLPRAAVAIIIVVIAGAIANAVKDVLTGALSSVSYGRMLANIVAVFIMGLGVVAALNQIGVAGFVTSSVLTAVLATIAGVLIIGIGGGLVRPMQDRWGKWLNRIEEDSANVKPSGEAKPTVPQPMQPPTGGAGAQPPPQEAWRK</sequence>
<evidence type="ECO:0008006" key="5">
    <source>
        <dbReference type="Google" id="ProtNLM"/>
    </source>
</evidence>
<protein>
    <recommendedName>
        <fullName evidence="5">Transporter (Transmembrane protein)</fullName>
    </recommendedName>
</protein>
<name>A0ABV7Y5Y8_9ACTN</name>
<dbReference type="Proteomes" id="UP001595699">
    <property type="component" value="Unassembled WGS sequence"/>
</dbReference>
<feature type="transmembrane region" description="Helical" evidence="2">
    <location>
        <begin position="115"/>
        <end position="135"/>
    </location>
</feature>